<dbReference type="InterPro" id="IPR054105">
    <property type="entry name" value="WHD_NrtR"/>
</dbReference>
<gene>
    <name evidence="2" type="ORF">AXG55_12375</name>
</gene>
<protein>
    <recommendedName>
        <fullName evidence="1">NrtR DNA-binding winged helix domain-containing protein</fullName>
    </recommendedName>
</protein>
<feature type="domain" description="NrtR DNA-binding winged helix" evidence="1">
    <location>
        <begin position="151"/>
        <end position="197"/>
    </location>
</feature>
<dbReference type="STRING" id="1915309.AXG55_12375"/>
<dbReference type="KEGG" id="saqi:AXG55_12375"/>
<evidence type="ECO:0000313" key="2">
    <source>
        <dbReference type="EMBL" id="APJ04655.1"/>
    </source>
</evidence>
<dbReference type="OrthoDB" id="9786141at2"/>
<keyword evidence="3" id="KW-1185">Reference proteome</keyword>
<dbReference type="Proteomes" id="UP000184731">
    <property type="component" value="Chromosome"/>
</dbReference>
<name>A0A1L4D370_9BACT</name>
<organism evidence="2 3">
    <name type="scientific">Silvanigrella aquatica</name>
    <dbReference type="NCBI Taxonomy" id="1915309"/>
    <lineage>
        <taxon>Bacteria</taxon>
        <taxon>Pseudomonadati</taxon>
        <taxon>Bdellovibrionota</taxon>
        <taxon>Oligoflexia</taxon>
        <taxon>Silvanigrellales</taxon>
        <taxon>Silvanigrellaceae</taxon>
        <taxon>Silvanigrella</taxon>
    </lineage>
</organism>
<proteinExistence type="predicted"/>
<dbReference type="Gene3D" id="1.10.10.10">
    <property type="entry name" value="Winged helix-like DNA-binding domain superfamily/Winged helix DNA-binding domain"/>
    <property type="match status" value="1"/>
</dbReference>
<evidence type="ECO:0000259" key="1">
    <source>
        <dbReference type="Pfam" id="PF21906"/>
    </source>
</evidence>
<dbReference type="InterPro" id="IPR036388">
    <property type="entry name" value="WH-like_DNA-bd_sf"/>
</dbReference>
<evidence type="ECO:0000313" key="3">
    <source>
        <dbReference type="Proteomes" id="UP000184731"/>
    </source>
</evidence>
<accession>A0A1L4D370</accession>
<reference evidence="2 3" key="1">
    <citation type="submission" date="2016-10" db="EMBL/GenBank/DDBJ databases">
        <title>Silvanigrella aquatica sp. nov., isolated from a freshwater lake located in the Black Forest, Germany, description of Silvanigrellaceae fam. nov., Silvanigrellales ord. nov., reclassification of the order Bdellovibrionales in the class Oligoflexia, reclassification of the families Bacteriovoracaceae and Halobacteriovoraceae in the new order Bacteriovoracales ord. nov., and reclassification of the family Pseudobacteriovoracaceae in the order Oligoflexiales.</title>
        <authorList>
            <person name="Hahn M.W."/>
            <person name="Schmidt J."/>
            <person name="Koll U."/>
            <person name="Rohde M."/>
            <person name="Verbag S."/>
            <person name="Pitt A."/>
            <person name="Nakai R."/>
            <person name="Naganuma T."/>
            <person name="Lang E."/>
        </authorList>
    </citation>
    <scope>NUCLEOTIDE SEQUENCE [LARGE SCALE GENOMIC DNA]</scope>
    <source>
        <strain evidence="2 3">MWH-Nonnen-W8red</strain>
    </source>
</reference>
<dbReference type="EMBL" id="CP017834">
    <property type="protein sequence ID" value="APJ04655.1"/>
    <property type="molecule type" value="Genomic_DNA"/>
</dbReference>
<dbReference type="RefSeq" id="WP_148698409.1">
    <property type="nucleotide sequence ID" value="NZ_CP017834.1"/>
</dbReference>
<sequence length="220" mass="25245">MKTELFLIPIAAVSDSLRVLVTKDPSSDRQTFPSISLRQDLHLHGGIRRILSDLLSSSHLAELETWFHSARCKDRIVDVYDRDLLFEQSQSIAIVRAIALPQEFSANAKGIWLDAENLFSQDSILAPDSRLFLRECLNQVPLWVKNTTFTFELLSQIFSIQDLRLLVGMLSNQEIDPGNFHRRLKRLDILRPLVTGQQRVHRWEFAWEKSDILGAEGLIP</sequence>
<dbReference type="Pfam" id="PF21906">
    <property type="entry name" value="WHD_NrtR"/>
    <property type="match status" value="1"/>
</dbReference>
<dbReference type="AlphaFoldDB" id="A0A1L4D370"/>